<keyword evidence="4 9" id="KW-0812">Transmembrane</keyword>
<protein>
    <submittedName>
        <fullName evidence="10">Uncharacterized protein</fullName>
    </submittedName>
</protein>
<reference evidence="10 11" key="1">
    <citation type="submission" date="2013-12" db="EMBL/GenBank/DDBJ databases">
        <title>The Genome Sequence of Candida albicans P78048.</title>
        <authorList>
            <consortium name="The Broad Institute Genome Sequencing Platform"/>
            <consortium name="The Broad Institute Genome Sequencing Center for Infectious Disease"/>
            <person name="Cuomo C."/>
            <person name="Bennett R."/>
            <person name="Hirakawa M."/>
            <person name="Noverr M."/>
            <person name="Mitchell A."/>
            <person name="Young S.K."/>
            <person name="Zeng Q."/>
            <person name="Gargeya S."/>
            <person name="Fitzgerald M."/>
            <person name="Abouelleil A."/>
            <person name="Alvarado L."/>
            <person name="Berlin A.M."/>
            <person name="Chapman S.B."/>
            <person name="Dewar J."/>
            <person name="Goldberg J."/>
            <person name="Griggs A."/>
            <person name="Gujja S."/>
            <person name="Hansen M."/>
            <person name="Howarth C."/>
            <person name="Imamovic A."/>
            <person name="Larimer J."/>
            <person name="McCowan C."/>
            <person name="Murphy C."/>
            <person name="Pearson M."/>
            <person name="Priest M."/>
            <person name="Roberts A."/>
            <person name="Saif S."/>
            <person name="Shea T."/>
            <person name="Sykes S."/>
            <person name="Wortman J."/>
            <person name="Nusbaum C."/>
            <person name="Birren B."/>
        </authorList>
    </citation>
    <scope>NUCLEOTIDE SEQUENCE [LARGE SCALE GENOMIC DNA]</scope>
    <source>
        <strain evidence="10 11">P78048</strain>
    </source>
</reference>
<dbReference type="InterPro" id="IPR004813">
    <property type="entry name" value="OPT"/>
</dbReference>
<dbReference type="Proteomes" id="UP000030161">
    <property type="component" value="Unassembled WGS sequence"/>
</dbReference>
<dbReference type="GO" id="GO:0035673">
    <property type="term" value="F:oligopeptide transmembrane transporter activity"/>
    <property type="evidence" value="ECO:0007669"/>
    <property type="project" value="InterPro"/>
</dbReference>
<name>A0AB34PL49_CANAX</name>
<evidence type="ECO:0000256" key="9">
    <source>
        <dbReference type="SAM" id="Phobius"/>
    </source>
</evidence>
<gene>
    <name evidence="10" type="ORF">MG3_05557</name>
</gene>
<feature type="transmembrane region" description="Helical" evidence="9">
    <location>
        <begin position="64"/>
        <end position="82"/>
    </location>
</feature>
<dbReference type="InterPro" id="IPR004648">
    <property type="entry name" value="Oligpept_transpt"/>
</dbReference>
<comment type="similarity">
    <text evidence="2">Belongs to the oligopeptide OPT transporter family.</text>
</comment>
<evidence type="ECO:0000256" key="3">
    <source>
        <dbReference type="ARBA" id="ARBA00022448"/>
    </source>
</evidence>
<sequence>MKAYKPVPGWWYLVVFLVFFGMSIATVRAWPTEMPVWGLVFALIRAIIFLLPVAIIYAKTNIAVGLNVVTEFIVGFVLGVCYSG</sequence>
<dbReference type="EMBL" id="AJIX01000042">
    <property type="protein sequence ID" value="KGR04430.1"/>
    <property type="molecule type" value="Genomic_DNA"/>
</dbReference>
<evidence type="ECO:0000313" key="11">
    <source>
        <dbReference type="Proteomes" id="UP000030161"/>
    </source>
</evidence>
<keyword evidence="3" id="KW-0813">Transport</keyword>
<evidence type="ECO:0000256" key="2">
    <source>
        <dbReference type="ARBA" id="ARBA00008807"/>
    </source>
</evidence>
<keyword evidence="8 9" id="KW-0472">Membrane</keyword>
<comment type="subcellular location">
    <subcellularLocation>
        <location evidence="1">Membrane</location>
        <topology evidence="1">Multi-pass membrane protein</topology>
    </subcellularLocation>
</comment>
<proteinExistence type="inferred from homology"/>
<feature type="transmembrane region" description="Helical" evidence="9">
    <location>
        <begin position="9"/>
        <end position="30"/>
    </location>
</feature>
<dbReference type="GO" id="GO:0015031">
    <property type="term" value="P:protein transport"/>
    <property type="evidence" value="ECO:0007669"/>
    <property type="project" value="UniProtKB-KW"/>
</dbReference>
<dbReference type="PANTHER" id="PTHR22601">
    <property type="entry name" value="ISP4 LIKE PROTEIN"/>
    <property type="match status" value="1"/>
</dbReference>
<evidence type="ECO:0000256" key="5">
    <source>
        <dbReference type="ARBA" id="ARBA00022856"/>
    </source>
</evidence>
<evidence type="ECO:0000256" key="1">
    <source>
        <dbReference type="ARBA" id="ARBA00004141"/>
    </source>
</evidence>
<accession>A0AB34PL49</accession>
<keyword evidence="6" id="KW-0653">Protein transport</keyword>
<evidence type="ECO:0000256" key="6">
    <source>
        <dbReference type="ARBA" id="ARBA00022927"/>
    </source>
</evidence>
<organism evidence="10 11">
    <name type="scientific">Candida albicans P78048</name>
    <dbReference type="NCBI Taxonomy" id="1094989"/>
    <lineage>
        <taxon>Eukaryota</taxon>
        <taxon>Fungi</taxon>
        <taxon>Dikarya</taxon>
        <taxon>Ascomycota</taxon>
        <taxon>Saccharomycotina</taxon>
        <taxon>Pichiomycetes</taxon>
        <taxon>Debaryomycetaceae</taxon>
        <taxon>Candida/Lodderomyces clade</taxon>
        <taxon>Candida</taxon>
    </lineage>
</organism>
<feature type="transmembrane region" description="Helical" evidence="9">
    <location>
        <begin position="36"/>
        <end position="57"/>
    </location>
</feature>
<evidence type="ECO:0000313" key="10">
    <source>
        <dbReference type="EMBL" id="KGR04430.1"/>
    </source>
</evidence>
<keyword evidence="7 9" id="KW-1133">Transmembrane helix</keyword>
<keyword evidence="5" id="KW-0571">Peptide transport</keyword>
<evidence type="ECO:0000256" key="7">
    <source>
        <dbReference type="ARBA" id="ARBA00022989"/>
    </source>
</evidence>
<evidence type="ECO:0000256" key="8">
    <source>
        <dbReference type="ARBA" id="ARBA00023136"/>
    </source>
</evidence>
<comment type="caution">
    <text evidence="10">The sequence shown here is derived from an EMBL/GenBank/DDBJ whole genome shotgun (WGS) entry which is preliminary data.</text>
</comment>
<evidence type="ECO:0000256" key="4">
    <source>
        <dbReference type="ARBA" id="ARBA00022692"/>
    </source>
</evidence>
<dbReference type="GO" id="GO:0016020">
    <property type="term" value="C:membrane"/>
    <property type="evidence" value="ECO:0007669"/>
    <property type="project" value="UniProtKB-SubCell"/>
</dbReference>
<dbReference type="Pfam" id="PF03169">
    <property type="entry name" value="OPT"/>
    <property type="match status" value="1"/>
</dbReference>
<dbReference type="AlphaFoldDB" id="A0AB34PL49"/>